<feature type="compositionally biased region" description="Polar residues" evidence="13">
    <location>
        <begin position="74"/>
        <end position="84"/>
    </location>
</feature>
<dbReference type="GO" id="GO:0009378">
    <property type="term" value="F:four-way junction helicase activity"/>
    <property type="evidence" value="ECO:0007669"/>
    <property type="project" value="TreeGrafter"/>
</dbReference>
<dbReference type="PROSITE" id="PS51192">
    <property type="entry name" value="HELICASE_ATP_BIND_1"/>
    <property type="match status" value="1"/>
</dbReference>
<evidence type="ECO:0000256" key="5">
    <source>
        <dbReference type="ARBA" id="ARBA00022806"/>
    </source>
</evidence>
<evidence type="ECO:0000259" key="15">
    <source>
        <dbReference type="PROSITE" id="PS51194"/>
    </source>
</evidence>
<reference evidence="17" key="1">
    <citation type="journal article" date="2019" name="Gigascience">
        <title>De novo genome assembly of the endangered Acer yangbiense, a plant species with extremely small populations endemic to Yunnan Province, China.</title>
        <authorList>
            <person name="Yang J."/>
            <person name="Wariss H.M."/>
            <person name="Tao L."/>
            <person name="Zhang R."/>
            <person name="Yun Q."/>
            <person name="Hollingsworth P."/>
            <person name="Dao Z."/>
            <person name="Luo G."/>
            <person name="Guo H."/>
            <person name="Ma Y."/>
            <person name="Sun W."/>
        </authorList>
    </citation>
    <scope>NUCLEOTIDE SEQUENCE [LARGE SCALE GENOMIC DNA]</scope>
    <source>
        <strain evidence="17">cv. Malutang</strain>
    </source>
</reference>
<dbReference type="GO" id="GO:0000724">
    <property type="term" value="P:double-strand break repair via homologous recombination"/>
    <property type="evidence" value="ECO:0007669"/>
    <property type="project" value="TreeGrafter"/>
</dbReference>
<keyword evidence="4" id="KW-0378">Hydrolase</keyword>
<name>A0A5C7HGJ8_9ROSI</name>
<keyword evidence="6" id="KW-0067">ATP-binding</keyword>
<evidence type="ECO:0000259" key="14">
    <source>
        <dbReference type="PROSITE" id="PS51192"/>
    </source>
</evidence>
<dbReference type="PANTHER" id="PTHR13710:SF108">
    <property type="entry name" value="ATP-DEPENDENT DNA HELICASE Q4"/>
    <property type="match status" value="1"/>
</dbReference>
<evidence type="ECO:0000256" key="11">
    <source>
        <dbReference type="ARBA" id="ARBA00034808"/>
    </source>
</evidence>
<comment type="subcellular location">
    <subcellularLocation>
        <location evidence="1">Nucleus</location>
    </subcellularLocation>
</comment>
<keyword evidence="17" id="KW-1185">Reference proteome</keyword>
<dbReference type="NCBIfam" id="TIGR00614">
    <property type="entry name" value="recQ_fam"/>
    <property type="match status" value="1"/>
</dbReference>
<dbReference type="InterPro" id="IPR002464">
    <property type="entry name" value="DNA/RNA_helicase_DEAH_CS"/>
</dbReference>
<dbReference type="InterPro" id="IPR004589">
    <property type="entry name" value="DNA_helicase_ATP-dep_RecQ"/>
</dbReference>
<dbReference type="SUPFAM" id="SSF52540">
    <property type="entry name" value="P-loop containing nucleoside triphosphate hydrolases"/>
    <property type="match status" value="1"/>
</dbReference>
<evidence type="ECO:0000256" key="7">
    <source>
        <dbReference type="ARBA" id="ARBA00023125"/>
    </source>
</evidence>
<dbReference type="EMBL" id="VAHF01000008">
    <property type="protein sequence ID" value="TXG56101.1"/>
    <property type="molecule type" value="Genomic_DNA"/>
</dbReference>
<dbReference type="PROSITE" id="PS00690">
    <property type="entry name" value="DEAH_ATP_HELICASE"/>
    <property type="match status" value="1"/>
</dbReference>
<keyword evidence="5" id="KW-0347">Helicase</keyword>
<dbReference type="InterPro" id="IPR001650">
    <property type="entry name" value="Helicase_C-like"/>
</dbReference>
<evidence type="ECO:0000313" key="16">
    <source>
        <dbReference type="EMBL" id="TXG56101.1"/>
    </source>
</evidence>
<keyword evidence="9" id="KW-0539">Nucleus</keyword>
<comment type="catalytic activity">
    <reaction evidence="12">
        <text>ATP + H2O = ADP + phosphate + H(+)</text>
        <dbReference type="Rhea" id="RHEA:13065"/>
        <dbReference type="ChEBI" id="CHEBI:15377"/>
        <dbReference type="ChEBI" id="CHEBI:15378"/>
        <dbReference type="ChEBI" id="CHEBI:30616"/>
        <dbReference type="ChEBI" id="CHEBI:43474"/>
        <dbReference type="ChEBI" id="CHEBI:456216"/>
    </reaction>
</comment>
<dbReference type="SMART" id="SM00490">
    <property type="entry name" value="HELICc"/>
    <property type="match status" value="1"/>
</dbReference>
<dbReference type="GO" id="GO:0005524">
    <property type="term" value="F:ATP binding"/>
    <property type="evidence" value="ECO:0007669"/>
    <property type="project" value="UniProtKB-KW"/>
</dbReference>
<dbReference type="OrthoDB" id="10261556at2759"/>
<dbReference type="Proteomes" id="UP000323000">
    <property type="component" value="Chromosome 8"/>
</dbReference>
<evidence type="ECO:0000313" key="17">
    <source>
        <dbReference type="Proteomes" id="UP000323000"/>
    </source>
</evidence>
<dbReference type="FunFam" id="3.40.50.300:FF:000772">
    <property type="entry name" value="ATP-dependent DNA helicase Q4"/>
    <property type="match status" value="1"/>
</dbReference>
<dbReference type="GO" id="GO:0003677">
    <property type="term" value="F:DNA binding"/>
    <property type="evidence" value="ECO:0007669"/>
    <property type="project" value="UniProtKB-KW"/>
</dbReference>
<dbReference type="InterPro" id="IPR014001">
    <property type="entry name" value="Helicase_ATP-bd"/>
</dbReference>
<dbReference type="Gene3D" id="3.40.50.300">
    <property type="entry name" value="P-loop containing nucleotide triphosphate hydrolases"/>
    <property type="match status" value="2"/>
</dbReference>
<dbReference type="GO" id="GO:0043138">
    <property type="term" value="F:3'-5' DNA helicase activity"/>
    <property type="evidence" value="ECO:0007669"/>
    <property type="project" value="UniProtKB-EC"/>
</dbReference>
<dbReference type="PROSITE" id="PS51194">
    <property type="entry name" value="HELICASE_CTER"/>
    <property type="match status" value="1"/>
</dbReference>
<evidence type="ECO:0000256" key="8">
    <source>
        <dbReference type="ARBA" id="ARBA00023235"/>
    </source>
</evidence>
<comment type="similarity">
    <text evidence="2">Belongs to the helicase family. RecQ subfamily.</text>
</comment>
<organism evidence="16 17">
    <name type="scientific">Acer yangbiense</name>
    <dbReference type="NCBI Taxonomy" id="1000413"/>
    <lineage>
        <taxon>Eukaryota</taxon>
        <taxon>Viridiplantae</taxon>
        <taxon>Streptophyta</taxon>
        <taxon>Embryophyta</taxon>
        <taxon>Tracheophyta</taxon>
        <taxon>Spermatophyta</taxon>
        <taxon>Magnoliopsida</taxon>
        <taxon>eudicotyledons</taxon>
        <taxon>Gunneridae</taxon>
        <taxon>Pentapetalae</taxon>
        <taxon>rosids</taxon>
        <taxon>malvids</taxon>
        <taxon>Sapindales</taxon>
        <taxon>Sapindaceae</taxon>
        <taxon>Hippocastanoideae</taxon>
        <taxon>Acereae</taxon>
        <taxon>Acer</taxon>
    </lineage>
</organism>
<feature type="compositionally biased region" description="Pro residues" evidence="13">
    <location>
        <begin position="19"/>
        <end position="31"/>
    </location>
</feature>
<dbReference type="CDD" id="cd18018">
    <property type="entry name" value="DEXHc_RecQ4-like"/>
    <property type="match status" value="1"/>
</dbReference>
<feature type="region of interest" description="Disordered" evidence="13">
    <location>
        <begin position="145"/>
        <end position="165"/>
    </location>
</feature>
<evidence type="ECO:0000256" key="3">
    <source>
        <dbReference type="ARBA" id="ARBA00022741"/>
    </source>
</evidence>
<sequence length="963" mass="107251">METDSDSDGSHVSSTPPRHSNPPPPPPPQQHPPVAILKSAKSKIRVEAPSRSKTKRPSKPKTSEPEPPRDTRTHTPLPTNLPFQIRRQFTPSPSISVDDSLETLPAGFFSKHASFSKFRKSDLNFENDQPVPPPLNLETAEIKSEALKKKPPNPETADFKSESLKKKRPPINLVTVDAPLPPVKVRKSNGEGNFVKLNLRGNKHKFVNKLKNTRNSSQSYSGRKSYRSKRKFIRKGTKSVIDEEKEENDLINEAVVESQKKKGKIGSDLIDEAVRAVRNEVSDENLVSLLKLVHGYDSYRDGQLEAIKLVLDGKSTMLVLPTGAGKSLCYQIPAMVLPGLTLVVSPLVALMIDQLKQLPHAIRGGLLSSTQSPEEVAETLRQLQEGTIKVIHLLVLFVSPEKFLNPEFLSTYSATSSISLIVVDEAHCISEWSHNFRPSYLRLRASLLRAKFNVGCILAMTATATTTTLHAVMSALEIPLSNFIQKGLLRDNLQLSVSLSGHNRQNERSADVDQVFSLHRSPEHHYILQISVFQYETDQISKYLCDYNISSKSYHSGIPAKDRRRVQELFCSNKIRVVVATVAFGMGLDKSDVGAENLGAFLLLVAQALIISSDPVDLLVIHYSLPGSLEEYVQEIGRAGRDGRLSYCHLFFDDLTYFKLRSLMHSEGADEYAINKFLCQVFADGLNSRGKLCSLVKESTSRKFDLKEEVMHTLLTRMELGEVQYLRLLPQLNANCTLNFHKTVPTLLADKDIVVAAIIKKSETKKGQFVFDIPTVANSIGATAVDVSNHLQNLKLKGEVTYELKDPAFCYRIVEIPSEFCSLSAHLTKWLSEVESCKVSKLDTVVNAAVFAMDTCDKMHGCCGAQHTPCLQKKISDYFNGDYNCHVPNKIGLNRQVFLQSNLQAKFTPRAVARIMHGIGSPAYPSTIWSKTHFWGRYTQIDFQAVMEAARAELLNVVGKEAV</sequence>
<keyword evidence="8" id="KW-0413">Isomerase</keyword>
<dbReference type="SMART" id="SM00487">
    <property type="entry name" value="DEXDc"/>
    <property type="match status" value="1"/>
</dbReference>
<dbReference type="PANTHER" id="PTHR13710">
    <property type="entry name" value="DNA HELICASE RECQ FAMILY MEMBER"/>
    <property type="match status" value="1"/>
</dbReference>
<evidence type="ECO:0000256" key="2">
    <source>
        <dbReference type="ARBA" id="ARBA00005446"/>
    </source>
</evidence>
<evidence type="ECO:0000256" key="10">
    <source>
        <dbReference type="ARBA" id="ARBA00034617"/>
    </source>
</evidence>
<dbReference type="GO" id="GO:0005694">
    <property type="term" value="C:chromosome"/>
    <property type="evidence" value="ECO:0007669"/>
    <property type="project" value="TreeGrafter"/>
</dbReference>
<dbReference type="GO" id="GO:0016787">
    <property type="term" value="F:hydrolase activity"/>
    <property type="evidence" value="ECO:0007669"/>
    <property type="project" value="UniProtKB-KW"/>
</dbReference>
<evidence type="ECO:0000256" key="13">
    <source>
        <dbReference type="SAM" id="MobiDB-lite"/>
    </source>
</evidence>
<evidence type="ECO:0000256" key="1">
    <source>
        <dbReference type="ARBA" id="ARBA00004123"/>
    </source>
</evidence>
<feature type="compositionally biased region" description="Basic and acidic residues" evidence="13">
    <location>
        <begin position="61"/>
        <end position="73"/>
    </location>
</feature>
<keyword evidence="7" id="KW-0238">DNA-binding</keyword>
<dbReference type="Pfam" id="PF00270">
    <property type="entry name" value="DEAD"/>
    <property type="match status" value="1"/>
</dbReference>
<evidence type="ECO:0000256" key="4">
    <source>
        <dbReference type="ARBA" id="ARBA00022801"/>
    </source>
</evidence>
<accession>A0A5C7HGJ8</accession>
<evidence type="ECO:0000256" key="6">
    <source>
        <dbReference type="ARBA" id="ARBA00022840"/>
    </source>
</evidence>
<dbReference type="EC" id="5.6.2.4" evidence="11"/>
<feature type="domain" description="Helicase C-terminal" evidence="15">
    <location>
        <begin position="511"/>
        <end position="690"/>
    </location>
</feature>
<gene>
    <name evidence="16" type="ORF">EZV62_017414</name>
</gene>
<dbReference type="AlphaFoldDB" id="A0A5C7HGJ8"/>
<feature type="domain" description="Helicase ATP-binding" evidence="14">
    <location>
        <begin position="307"/>
        <end position="482"/>
    </location>
</feature>
<proteinExistence type="inferred from homology"/>
<comment type="caution">
    <text evidence="16">The sequence shown here is derived from an EMBL/GenBank/DDBJ whole genome shotgun (WGS) entry which is preliminary data.</text>
</comment>
<dbReference type="InterPro" id="IPR011545">
    <property type="entry name" value="DEAD/DEAH_box_helicase_dom"/>
</dbReference>
<evidence type="ECO:0000256" key="12">
    <source>
        <dbReference type="ARBA" id="ARBA00049360"/>
    </source>
</evidence>
<dbReference type="InterPro" id="IPR027417">
    <property type="entry name" value="P-loop_NTPase"/>
</dbReference>
<protein>
    <recommendedName>
        <fullName evidence="11">DNA 3'-5' helicase</fullName>
        <ecNumber evidence="11">5.6.2.4</ecNumber>
    </recommendedName>
</protein>
<dbReference type="GO" id="GO:0005634">
    <property type="term" value="C:nucleus"/>
    <property type="evidence" value="ECO:0007669"/>
    <property type="project" value="UniProtKB-SubCell"/>
</dbReference>
<dbReference type="Pfam" id="PF00271">
    <property type="entry name" value="Helicase_C"/>
    <property type="match status" value="1"/>
</dbReference>
<keyword evidence="3" id="KW-0547">Nucleotide-binding</keyword>
<dbReference type="GO" id="GO:0005737">
    <property type="term" value="C:cytoplasm"/>
    <property type="evidence" value="ECO:0007669"/>
    <property type="project" value="TreeGrafter"/>
</dbReference>
<feature type="region of interest" description="Disordered" evidence="13">
    <location>
        <begin position="1"/>
        <end position="84"/>
    </location>
</feature>
<comment type="catalytic activity">
    <reaction evidence="10">
        <text>Couples ATP hydrolysis with the unwinding of duplex DNA by translocating in the 3'-5' direction.</text>
        <dbReference type="EC" id="5.6.2.4"/>
    </reaction>
</comment>
<evidence type="ECO:0000256" key="9">
    <source>
        <dbReference type="ARBA" id="ARBA00023242"/>
    </source>
</evidence>